<dbReference type="OrthoDB" id="3892815at2759"/>
<dbReference type="Proteomes" id="UP000800039">
    <property type="component" value="Unassembled WGS sequence"/>
</dbReference>
<dbReference type="GeneID" id="63850397"/>
<sequence>MGLFKSSPKLAQPPLPNLAIHLYNPTDKVFKPDDVVTGHISLAPIIPITPYALEVSLFGQSLIWLRTSHRKNSNSMMDYYHWRDNAPLFEVSENVLPSPSKKEESMTVYQPGQTYTFPFHFRFPAGTRNSRLGQYKQDSDERWTVTPHDLPPTFLHTDKLGDATEPDYAKIEYGVRVKLICPGIGVVQGQNLIDLTTTAPVLFQPMNRNPQHILDGPISVLRYPKTFTFQSSILTGQQPSQIGFRQAMHDRFSSTTPKVDFEAALDMPDVLASGSEFRFRASFHVLSKTDSVSHIPPIQFRVLKLDLLDFTFVRAPRDEDASTFRDGHHRSNKYDFMPPPDAPFGKYGRENEDYSERKTHLNCLPDSAAVELEEVPSYDEKKKGLEQAKSCEVWFTARVPGFTPPNFKSFAITRAYRVKVKLGVEVGGKQFVLEAESHVREMGSVPA</sequence>
<dbReference type="EMBL" id="ML976615">
    <property type="protein sequence ID" value="KAF1849372.1"/>
    <property type="molecule type" value="Genomic_DNA"/>
</dbReference>
<reference evidence="1" key="1">
    <citation type="submission" date="2020-01" db="EMBL/GenBank/DDBJ databases">
        <authorList>
            <consortium name="DOE Joint Genome Institute"/>
            <person name="Haridas S."/>
            <person name="Albert R."/>
            <person name="Binder M."/>
            <person name="Bloem J."/>
            <person name="Labutti K."/>
            <person name="Salamov A."/>
            <person name="Andreopoulos B."/>
            <person name="Baker S.E."/>
            <person name="Barry K."/>
            <person name="Bills G."/>
            <person name="Bluhm B.H."/>
            <person name="Cannon C."/>
            <person name="Castanera R."/>
            <person name="Culley D.E."/>
            <person name="Daum C."/>
            <person name="Ezra D."/>
            <person name="Gonzalez J.B."/>
            <person name="Henrissat B."/>
            <person name="Kuo A."/>
            <person name="Liang C."/>
            <person name="Lipzen A."/>
            <person name="Lutzoni F."/>
            <person name="Magnuson J."/>
            <person name="Mondo S."/>
            <person name="Nolan M."/>
            <person name="Ohm R."/>
            <person name="Pangilinan J."/>
            <person name="Park H.-J."/>
            <person name="Ramirez L."/>
            <person name="Alfaro M."/>
            <person name="Sun H."/>
            <person name="Tritt A."/>
            <person name="Yoshinaga Y."/>
            <person name="Zwiers L.-H."/>
            <person name="Turgeon B.G."/>
            <person name="Goodwin S.B."/>
            <person name="Spatafora J.W."/>
            <person name="Crous P.W."/>
            <person name="Grigoriev I.V."/>
        </authorList>
    </citation>
    <scope>NUCLEOTIDE SEQUENCE</scope>
    <source>
        <strain evidence="1">CBS 394.84</strain>
    </source>
</reference>
<evidence type="ECO:0000313" key="2">
    <source>
        <dbReference type="Proteomes" id="UP000800039"/>
    </source>
</evidence>
<organism evidence="1 2">
    <name type="scientific">Cucurbitaria berberidis CBS 394.84</name>
    <dbReference type="NCBI Taxonomy" id="1168544"/>
    <lineage>
        <taxon>Eukaryota</taxon>
        <taxon>Fungi</taxon>
        <taxon>Dikarya</taxon>
        <taxon>Ascomycota</taxon>
        <taxon>Pezizomycotina</taxon>
        <taxon>Dothideomycetes</taxon>
        <taxon>Pleosporomycetidae</taxon>
        <taxon>Pleosporales</taxon>
        <taxon>Pleosporineae</taxon>
        <taxon>Cucurbitariaceae</taxon>
        <taxon>Cucurbitaria</taxon>
    </lineage>
</organism>
<proteinExistence type="predicted"/>
<evidence type="ECO:0000313" key="1">
    <source>
        <dbReference type="EMBL" id="KAF1849372.1"/>
    </source>
</evidence>
<name>A0A9P4GQA6_9PLEO</name>
<dbReference type="RefSeq" id="XP_040791935.1">
    <property type="nucleotide sequence ID" value="XM_040933146.1"/>
</dbReference>
<dbReference type="InterPro" id="IPR014752">
    <property type="entry name" value="Arrestin-like_C"/>
</dbReference>
<dbReference type="Gene3D" id="2.60.40.640">
    <property type="match status" value="1"/>
</dbReference>
<accession>A0A9P4GQA6</accession>
<dbReference type="AlphaFoldDB" id="A0A9P4GQA6"/>
<comment type="caution">
    <text evidence="1">The sequence shown here is derived from an EMBL/GenBank/DDBJ whole genome shotgun (WGS) entry which is preliminary data.</text>
</comment>
<protein>
    <recommendedName>
        <fullName evidence="3">Arrestin-like N-terminal domain-containing protein</fullName>
    </recommendedName>
</protein>
<keyword evidence="2" id="KW-1185">Reference proteome</keyword>
<evidence type="ECO:0008006" key="3">
    <source>
        <dbReference type="Google" id="ProtNLM"/>
    </source>
</evidence>
<gene>
    <name evidence="1" type="ORF">K460DRAFT_365256</name>
</gene>